<feature type="non-terminal residue" evidence="2">
    <location>
        <position position="432"/>
    </location>
</feature>
<feature type="compositionally biased region" description="Basic and acidic residues" evidence="1">
    <location>
        <begin position="418"/>
        <end position="432"/>
    </location>
</feature>
<feature type="compositionally biased region" description="Basic residues" evidence="1">
    <location>
        <begin position="160"/>
        <end position="175"/>
    </location>
</feature>
<accession>A0A0T6B677</accession>
<protein>
    <submittedName>
        <fullName evidence="2">Uncharacterized protein</fullName>
    </submittedName>
</protein>
<evidence type="ECO:0000256" key="1">
    <source>
        <dbReference type="SAM" id="MobiDB-lite"/>
    </source>
</evidence>
<name>A0A0T6B677_9SCAR</name>
<keyword evidence="3" id="KW-1185">Reference proteome</keyword>
<sequence>MMAFFDSLIQTEIQNWNSMSEDTFTSDSDSDKQVQESIRLSWQSLLKCRKSAEESLKKQKPNKIALLIAQKRDKLAKMAHWKSSALVQRCNSHEKHRKRKSIRKLKSFTAYHKFRKNNGLCTKNVHTKRVTRSCSSSAALRSAEKETAPAPTSASVASKKQQHPQQHHHHHHHKSRSEASVQKKYRTRSQSMREMCEVANSGANSSCFDVPSTSTGITGTATSVYRVIEQDSDEEISPGNACNENGSNLENNFVDIIPTPLNGSHDMYINMLDMPNNNNINNNSTNNNNNGSSNNNIVNGSNNNNNNVLTLRNDDLALRNDYDTDAESFNNEFNYVNENGYSHKESNELSSCSDSDPNYGYTPIKKRRRNHSEIDSGFATGSCSSNNNSYAKRSLRNNSASCSVGRSTTIGGGYGNDHSSDDDCHYEKFKKR</sequence>
<evidence type="ECO:0000313" key="3">
    <source>
        <dbReference type="Proteomes" id="UP000051574"/>
    </source>
</evidence>
<feature type="compositionally biased region" description="Low complexity" evidence="1">
    <location>
        <begin position="132"/>
        <end position="141"/>
    </location>
</feature>
<dbReference type="OrthoDB" id="6784684at2759"/>
<dbReference type="Proteomes" id="UP000051574">
    <property type="component" value="Unassembled WGS sequence"/>
</dbReference>
<proteinExistence type="predicted"/>
<organism evidence="2 3">
    <name type="scientific">Oryctes borbonicus</name>
    <dbReference type="NCBI Taxonomy" id="1629725"/>
    <lineage>
        <taxon>Eukaryota</taxon>
        <taxon>Metazoa</taxon>
        <taxon>Ecdysozoa</taxon>
        <taxon>Arthropoda</taxon>
        <taxon>Hexapoda</taxon>
        <taxon>Insecta</taxon>
        <taxon>Pterygota</taxon>
        <taxon>Neoptera</taxon>
        <taxon>Endopterygota</taxon>
        <taxon>Coleoptera</taxon>
        <taxon>Polyphaga</taxon>
        <taxon>Scarabaeiformia</taxon>
        <taxon>Scarabaeidae</taxon>
        <taxon>Dynastinae</taxon>
        <taxon>Oryctes</taxon>
    </lineage>
</organism>
<dbReference type="EMBL" id="LJIG01009644">
    <property type="protein sequence ID" value="KRT82667.1"/>
    <property type="molecule type" value="Genomic_DNA"/>
</dbReference>
<feature type="region of interest" description="Disordered" evidence="1">
    <location>
        <begin position="279"/>
        <end position="308"/>
    </location>
</feature>
<gene>
    <name evidence="2" type="ORF">AMK59_4186</name>
</gene>
<feature type="region of interest" description="Disordered" evidence="1">
    <location>
        <begin position="132"/>
        <end position="189"/>
    </location>
</feature>
<feature type="region of interest" description="Disordered" evidence="1">
    <location>
        <begin position="343"/>
        <end position="368"/>
    </location>
</feature>
<feature type="compositionally biased region" description="Low complexity" evidence="1">
    <location>
        <begin position="148"/>
        <end position="158"/>
    </location>
</feature>
<evidence type="ECO:0000313" key="2">
    <source>
        <dbReference type="EMBL" id="KRT82667.1"/>
    </source>
</evidence>
<feature type="region of interest" description="Disordered" evidence="1">
    <location>
        <begin position="394"/>
        <end position="432"/>
    </location>
</feature>
<dbReference type="AlphaFoldDB" id="A0A0T6B677"/>
<reference evidence="2 3" key="1">
    <citation type="submission" date="2015-09" db="EMBL/GenBank/DDBJ databases">
        <title>Draft genome of the scarab beetle Oryctes borbonicus.</title>
        <authorList>
            <person name="Meyer J.M."/>
            <person name="Markov G.V."/>
            <person name="Baskaran P."/>
            <person name="Herrmann M."/>
            <person name="Sommer R.J."/>
            <person name="Roedelsperger C."/>
        </authorList>
    </citation>
    <scope>NUCLEOTIDE SEQUENCE [LARGE SCALE GENOMIC DNA]</scope>
    <source>
        <strain evidence="2">OB123</strain>
        <tissue evidence="2">Whole animal</tissue>
    </source>
</reference>
<feature type="compositionally biased region" description="Polar residues" evidence="1">
    <location>
        <begin position="394"/>
        <end position="409"/>
    </location>
</feature>
<comment type="caution">
    <text evidence="2">The sequence shown here is derived from an EMBL/GenBank/DDBJ whole genome shotgun (WGS) entry which is preliminary data.</text>
</comment>